<feature type="region of interest" description="Disordered" evidence="4">
    <location>
        <begin position="138"/>
        <end position="202"/>
    </location>
</feature>
<feature type="region of interest" description="Disordered" evidence="4">
    <location>
        <begin position="304"/>
        <end position="348"/>
    </location>
</feature>
<comment type="similarity">
    <text evidence="1">Belongs to the cytospin-A family.</text>
</comment>
<reference evidence="6" key="1">
    <citation type="submission" date="2022-08" db="UniProtKB">
        <authorList>
            <consortium name="EnsemblMetazoa"/>
        </authorList>
    </citation>
    <scope>IDENTIFICATION</scope>
    <source>
        <strain evidence="6">05x7-T-G4-1.051#20</strain>
    </source>
</reference>
<evidence type="ECO:0000256" key="3">
    <source>
        <dbReference type="SAM" id="Coils"/>
    </source>
</evidence>
<dbReference type="Gene3D" id="1.10.418.10">
    <property type="entry name" value="Calponin-like domain"/>
    <property type="match status" value="1"/>
</dbReference>
<dbReference type="SMART" id="SM00033">
    <property type="entry name" value="CH"/>
    <property type="match status" value="1"/>
</dbReference>
<feature type="compositionally biased region" description="Low complexity" evidence="4">
    <location>
        <begin position="166"/>
        <end position="177"/>
    </location>
</feature>
<feature type="compositionally biased region" description="Low complexity" evidence="4">
    <location>
        <begin position="950"/>
        <end position="959"/>
    </location>
</feature>
<feature type="compositionally biased region" description="Polar residues" evidence="4">
    <location>
        <begin position="960"/>
        <end position="969"/>
    </location>
</feature>
<feature type="coiled-coil region" evidence="3">
    <location>
        <begin position="212"/>
        <end position="276"/>
    </location>
</feature>
<evidence type="ECO:0000313" key="6">
    <source>
        <dbReference type="EnsemblMetazoa" id="G21529.1:cds"/>
    </source>
</evidence>
<keyword evidence="2 3" id="KW-0175">Coiled coil</keyword>
<feature type="region of interest" description="Disordered" evidence="4">
    <location>
        <begin position="817"/>
        <end position="836"/>
    </location>
</feature>
<dbReference type="CDD" id="cd21199">
    <property type="entry name" value="CH_CYTS"/>
    <property type="match status" value="1"/>
</dbReference>
<feature type="coiled-coil region" evidence="3">
    <location>
        <begin position="403"/>
        <end position="430"/>
    </location>
</feature>
<dbReference type="FunFam" id="1.10.418.10:FF:000020">
    <property type="entry name" value="Cytospin-A isoform 1"/>
    <property type="match status" value="1"/>
</dbReference>
<feature type="coiled-coil region" evidence="3">
    <location>
        <begin position="506"/>
        <end position="789"/>
    </location>
</feature>
<dbReference type="SUPFAM" id="SSF47576">
    <property type="entry name" value="Calponin-homology domain, CH-domain"/>
    <property type="match status" value="1"/>
</dbReference>
<dbReference type="AlphaFoldDB" id="A0A8W8K3T7"/>
<accession>A0A8W8K3T7</accession>
<evidence type="ECO:0000313" key="7">
    <source>
        <dbReference type="Proteomes" id="UP000005408"/>
    </source>
</evidence>
<dbReference type="PANTHER" id="PTHR23167:SF69">
    <property type="entry name" value="FI18193P1"/>
    <property type="match status" value="1"/>
</dbReference>
<dbReference type="PROSITE" id="PS50021">
    <property type="entry name" value="CH"/>
    <property type="match status" value="1"/>
</dbReference>
<keyword evidence="7" id="KW-1185">Reference proteome</keyword>
<feature type="region of interest" description="Disordered" evidence="4">
    <location>
        <begin position="60"/>
        <end position="80"/>
    </location>
</feature>
<feature type="compositionally biased region" description="Basic and acidic residues" evidence="4">
    <location>
        <begin position="818"/>
        <end position="827"/>
    </location>
</feature>
<dbReference type="Proteomes" id="UP000005408">
    <property type="component" value="Unassembled WGS sequence"/>
</dbReference>
<dbReference type="InterPro" id="IPR036872">
    <property type="entry name" value="CH_dom_sf"/>
</dbReference>
<sequence>MMDGQCRQVVIYNCQHFVSVGSTQDDSSSQGYVFYHEKMKRQERTSTPVKAVTAFHMKESKSENSGLGSHHKGALVPKPVASPLGKTYLSKSHENLSSHQKKKLATLIDHRPKSSLGITKGGSSNKENLVVKDKDGVFLKPKPVKSGGMSVIRKASSTQQLDKTGSSTPRSASAKSSAMKRAHSSHNVSKDKSSRKRTSAPADVMAYNAELLANFEKDKKEKESRISELIQVAENRKAEIEKYRYETKRLKEQIPTHDIKDELEFLRKENTLLREQLQELGYPVEQITDSEKLSIIQEKNARKNMDSSDCSIPKSKSCDSLDTDDARGVRSISCKGEPTDRPASTAASEPILSLADHEFSLESSQWEKGSNKSSDALSEISVACLTERILQMEETHYSTNEELQATLQELGDLQQSVNELNTENEKLLDQKYVLLESLCTQTEKLEHCRTQIEQLKCLLISGNFPERSEREQQLMELLKGAQDEREEFLCKQTELVNTLNARENECRELAELYDTTRDKLQLLEDKLHSLKCEKENCEGTIFDQKKVIDNEKIEMDHLKTLLENEKSKVQELEQYCKVADSHSELEELLHNTRQEKAKLEIKLADMKESLQHAQCELGRVKETLNIKEDELKVSKNNAKAEVQDLQYQYQYQLEKLKKGKTDSTSELSNLREHIEQLKRDCNKHLEEKNEFVTQLSEAQEKTLLLQQENATLESEVTELRSRHSEESEEWKQFQKDLQVAVLVANNFRAETQEDMEKVQQENTNYREKCRILTDENKKLMEEVDRLKLQRSTEGTPKSILSSAELKGKMFNSVGRELSNLRDKRSDPKSQSQSVKSLIRSIEEQVKSGCSSIHSSTCNSRRNSDCSMDEAVPGIPCLHNIVKSPSSPISENPSVFSSVASPDVALRSVLKKQAEKPSPLRHSVGSLTFDPPRSPLDSSPKSAPPVVKNDSSPSLSSILSRTPQRRSSGVSLEPERKDSGTKDPLAALAKQMGGSKRNALLKWCQQKTVKYSNVDITNFSSSWNDGLAFCALLHSYVPEKIPFTELDTEDKRRNFTLAFEAAESVGISSSILNIGDMVAMERPDWQAVMAYVTSIYKHFEHDAKSPERS</sequence>
<evidence type="ECO:0000259" key="5">
    <source>
        <dbReference type="PROSITE" id="PS50021"/>
    </source>
</evidence>
<proteinExistence type="inferred from homology"/>
<organism evidence="6 7">
    <name type="scientific">Magallana gigas</name>
    <name type="common">Pacific oyster</name>
    <name type="synonym">Crassostrea gigas</name>
    <dbReference type="NCBI Taxonomy" id="29159"/>
    <lineage>
        <taxon>Eukaryota</taxon>
        <taxon>Metazoa</taxon>
        <taxon>Spiralia</taxon>
        <taxon>Lophotrochozoa</taxon>
        <taxon>Mollusca</taxon>
        <taxon>Bivalvia</taxon>
        <taxon>Autobranchia</taxon>
        <taxon>Pteriomorphia</taxon>
        <taxon>Ostreida</taxon>
        <taxon>Ostreoidea</taxon>
        <taxon>Ostreidae</taxon>
        <taxon>Magallana</taxon>
    </lineage>
</organism>
<feature type="region of interest" description="Disordered" evidence="4">
    <location>
        <begin position="911"/>
        <end position="982"/>
    </location>
</feature>
<dbReference type="InterPro" id="IPR050540">
    <property type="entry name" value="F-actin_Monoox_Mical"/>
</dbReference>
<feature type="compositionally biased region" description="Basic and acidic residues" evidence="4">
    <location>
        <begin position="316"/>
        <end position="328"/>
    </location>
</feature>
<dbReference type="Pfam" id="PF00307">
    <property type="entry name" value="CH"/>
    <property type="match status" value="1"/>
</dbReference>
<evidence type="ECO:0000256" key="2">
    <source>
        <dbReference type="ARBA" id="ARBA00023054"/>
    </source>
</evidence>
<dbReference type="PANTHER" id="PTHR23167">
    <property type="entry name" value="CALPONIN HOMOLOGY DOMAIN-CONTAINING PROTEIN DDB_G0272472-RELATED"/>
    <property type="match status" value="1"/>
</dbReference>
<name>A0A8W8K3T7_MAGGI</name>
<dbReference type="EnsemblMetazoa" id="G21529.1">
    <property type="protein sequence ID" value="G21529.1:cds"/>
    <property type="gene ID" value="G21529"/>
</dbReference>
<protein>
    <recommendedName>
        <fullName evidence="5">Calponin-homology (CH) domain-containing protein</fullName>
    </recommendedName>
</protein>
<dbReference type="InterPro" id="IPR001715">
    <property type="entry name" value="CH_dom"/>
</dbReference>
<evidence type="ECO:0000256" key="1">
    <source>
        <dbReference type="ARBA" id="ARBA00009452"/>
    </source>
</evidence>
<feature type="domain" description="Calponin-homology (CH)" evidence="5">
    <location>
        <begin position="993"/>
        <end position="1099"/>
    </location>
</feature>
<evidence type="ECO:0000256" key="4">
    <source>
        <dbReference type="SAM" id="MobiDB-lite"/>
    </source>
</evidence>
<feature type="compositionally biased region" description="Polar residues" evidence="4">
    <location>
        <begin position="155"/>
        <end position="165"/>
    </location>
</feature>